<evidence type="ECO:0008006" key="4">
    <source>
        <dbReference type="Google" id="ProtNLM"/>
    </source>
</evidence>
<keyword evidence="1" id="KW-0472">Membrane</keyword>
<feature type="transmembrane region" description="Helical" evidence="1">
    <location>
        <begin position="26"/>
        <end position="43"/>
    </location>
</feature>
<dbReference type="RefSeq" id="WP_386812802.1">
    <property type="nucleotide sequence ID" value="NZ_JBHTIH010000004.1"/>
</dbReference>
<feature type="transmembrane region" description="Helical" evidence="1">
    <location>
        <begin position="50"/>
        <end position="70"/>
    </location>
</feature>
<accession>A0ABW2YN61</accession>
<organism evidence="2 3">
    <name type="scientific">Lysobacter koreensis</name>
    <dbReference type="NCBI Taxonomy" id="266122"/>
    <lineage>
        <taxon>Bacteria</taxon>
        <taxon>Pseudomonadati</taxon>
        <taxon>Pseudomonadota</taxon>
        <taxon>Gammaproteobacteria</taxon>
        <taxon>Lysobacterales</taxon>
        <taxon>Lysobacteraceae</taxon>
        <taxon>Lysobacter</taxon>
    </lineage>
</organism>
<name>A0ABW2YN61_9GAMM</name>
<proteinExistence type="predicted"/>
<dbReference type="Proteomes" id="UP001597090">
    <property type="component" value="Unassembled WGS sequence"/>
</dbReference>
<evidence type="ECO:0000256" key="1">
    <source>
        <dbReference type="SAM" id="Phobius"/>
    </source>
</evidence>
<dbReference type="EMBL" id="JBHTIH010000004">
    <property type="protein sequence ID" value="MFD0739773.1"/>
    <property type="molecule type" value="Genomic_DNA"/>
</dbReference>
<keyword evidence="3" id="KW-1185">Reference proteome</keyword>
<sequence>MKQLLALMAFPIVARAEVMDKEPSMTSILAMTAVVGFLGFLAARFKPGWLFVLLPITGVLFAAQLIEVHSPDVGPAILQEASFLYVVASWAGPIVQILAVGGGWWLRRRAPNNSFKPKPLRGSA</sequence>
<evidence type="ECO:0000313" key="3">
    <source>
        <dbReference type="Proteomes" id="UP001597090"/>
    </source>
</evidence>
<gene>
    <name evidence="2" type="ORF">ACFQZQ_10820</name>
</gene>
<reference evidence="3" key="1">
    <citation type="journal article" date="2019" name="Int. J. Syst. Evol. Microbiol.">
        <title>The Global Catalogue of Microorganisms (GCM) 10K type strain sequencing project: providing services to taxonomists for standard genome sequencing and annotation.</title>
        <authorList>
            <consortium name="The Broad Institute Genomics Platform"/>
            <consortium name="The Broad Institute Genome Sequencing Center for Infectious Disease"/>
            <person name="Wu L."/>
            <person name="Ma J."/>
        </authorList>
    </citation>
    <scope>NUCLEOTIDE SEQUENCE [LARGE SCALE GENOMIC DNA]</scope>
    <source>
        <strain evidence="3">CCUG 55491</strain>
    </source>
</reference>
<feature type="transmembrane region" description="Helical" evidence="1">
    <location>
        <begin position="82"/>
        <end position="106"/>
    </location>
</feature>
<keyword evidence="1" id="KW-1133">Transmembrane helix</keyword>
<protein>
    <recommendedName>
        <fullName evidence="4">Integron gene cassette protein</fullName>
    </recommendedName>
</protein>
<comment type="caution">
    <text evidence="2">The sequence shown here is derived from an EMBL/GenBank/DDBJ whole genome shotgun (WGS) entry which is preliminary data.</text>
</comment>
<keyword evidence="1" id="KW-0812">Transmembrane</keyword>
<evidence type="ECO:0000313" key="2">
    <source>
        <dbReference type="EMBL" id="MFD0739773.1"/>
    </source>
</evidence>